<dbReference type="Proteomes" id="UP000002975">
    <property type="component" value="Unassembled WGS sequence"/>
</dbReference>
<dbReference type="SUPFAM" id="SSF53335">
    <property type="entry name" value="S-adenosyl-L-methionine-dependent methyltransferases"/>
    <property type="match status" value="1"/>
</dbReference>
<dbReference type="InterPro" id="IPR004114">
    <property type="entry name" value="THUMP_dom"/>
</dbReference>
<dbReference type="GO" id="GO:0003723">
    <property type="term" value="F:RNA binding"/>
    <property type="evidence" value="ECO:0007669"/>
    <property type="project" value="InterPro"/>
</dbReference>
<dbReference type="InterPro" id="IPR000241">
    <property type="entry name" value="RlmKL-like_Mtase"/>
</dbReference>
<gene>
    <name evidence="4" type="ORF">FSBG_01062</name>
</gene>
<keyword evidence="2" id="KW-0808">Transferase</keyword>
<dbReference type="CDD" id="cd11715">
    <property type="entry name" value="THUMP_AdoMetMT"/>
    <property type="match status" value="1"/>
</dbReference>
<evidence type="ECO:0000256" key="2">
    <source>
        <dbReference type="ARBA" id="ARBA00022679"/>
    </source>
</evidence>
<keyword evidence="5" id="KW-1185">Reference proteome</keyword>
<name>E5BGE2_9FUSO</name>
<protein>
    <recommendedName>
        <fullName evidence="3">THUMP domain-containing protein</fullName>
    </recommendedName>
</protein>
<proteinExistence type="predicted"/>
<dbReference type="RefSeq" id="WP_008801634.1">
    <property type="nucleotide sequence ID" value="NZ_GG657972.1"/>
</dbReference>
<dbReference type="HOGENOM" id="CLU_032119_3_1_0"/>
<evidence type="ECO:0000313" key="4">
    <source>
        <dbReference type="EMBL" id="EFS21565.1"/>
    </source>
</evidence>
<dbReference type="Pfam" id="PF22020">
    <property type="entry name" value="RlmL_1st"/>
    <property type="match status" value="1"/>
</dbReference>
<dbReference type="BioCyc" id="FSP469605-HMP:GTSP-1067-MONOMER"/>
<accession>E5BGE2</accession>
<keyword evidence="1" id="KW-0489">Methyltransferase</keyword>
<dbReference type="PANTHER" id="PTHR47313">
    <property type="entry name" value="RIBOSOMAL RNA LARGE SUBUNIT METHYLTRANSFERASE K/L"/>
    <property type="match status" value="1"/>
</dbReference>
<dbReference type="InterPro" id="IPR029063">
    <property type="entry name" value="SAM-dependent_MTases_sf"/>
</dbReference>
<dbReference type="PROSITE" id="PS00092">
    <property type="entry name" value="N6_MTASE"/>
    <property type="match status" value="1"/>
</dbReference>
<dbReference type="GO" id="GO:0008990">
    <property type="term" value="F:rRNA (guanine-N2-)-methyltransferase activity"/>
    <property type="evidence" value="ECO:0007669"/>
    <property type="project" value="TreeGrafter"/>
</dbReference>
<dbReference type="Pfam" id="PF01170">
    <property type="entry name" value="UPF0020"/>
    <property type="match status" value="1"/>
</dbReference>
<evidence type="ECO:0000313" key="5">
    <source>
        <dbReference type="Proteomes" id="UP000002975"/>
    </source>
</evidence>
<organism evidence="4 5">
    <name type="scientific">Fusobacterium gonidiaformans 3-1-5R</name>
    <dbReference type="NCBI Taxonomy" id="469605"/>
    <lineage>
        <taxon>Bacteria</taxon>
        <taxon>Fusobacteriati</taxon>
        <taxon>Fusobacteriota</taxon>
        <taxon>Fusobacteriia</taxon>
        <taxon>Fusobacteriales</taxon>
        <taxon>Fusobacteriaceae</taxon>
        <taxon>Fusobacterium</taxon>
    </lineage>
</organism>
<evidence type="ECO:0000259" key="3">
    <source>
        <dbReference type="SMART" id="SM00981"/>
    </source>
</evidence>
<dbReference type="SMART" id="SM00981">
    <property type="entry name" value="THUMP"/>
    <property type="match status" value="1"/>
</dbReference>
<dbReference type="InterPro" id="IPR054170">
    <property type="entry name" value="RlmL_1st"/>
</dbReference>
<feature type="domain" description="THUMP" evidence="3">
    <location>
        <begin position="59"/>
        <end position="157"/>
    </location>
</feature>
<dbReference type="Gene3D" id="3.30.2130.30">
    <property type="match status" value="1"/>
</dbReference>
<dbReference type="OrthoDB" id="9809404at2"/>
<dbReference type="InterPro" id="IPR053943">
    <property type="entry name" value="RlmKL-like_Mtase_CS"/>
</dbReference>
<dbReference type="EMBL" id="GG657972">
    <property type="protein sequence ID" value="EFS21565.1"/>
    <property type="molecule type" value="Genomic_DNA"/>
</dbReference>
<dbReference type="InterPro" id="IPR002052">
    <property type="entry name" value="DNA_methylase_N6_adenine_CS"/>
</dbReference>
<sequence length="383" mass="44422">MNQKFSMVASSTMGLESIVKEECKKLGFQNIQTFNGRVEFDGDFKTLAKANIHLRCADRVFIKMAEFKALSYEELFQEIKKIVWEHWIEEDGEFPISWVSSVKSKLYSKADIQRIVKKAMVERLKEKYKKEIFEETGAKYRIKIQCHNDIFLVMMDTSGEGLNRRGYRSLKNEAPLKETMAAALIYLAKWQGGERAFLDPMCGTGTLAIEAAMIARNIAPGANRNFAAEEWSIIPEDIWIDARDEAFSMEDYEKRVKIYASDIDEETIKIAKKNIERAGVEEDIILTCQDFREVKVEEKAGAMITNPPYGERLLDLVEVEELYRNLGQFCKKHLSKWSYYIITSFESFEKVFGKKASKNRKLYNGGIKCYYYQYYGEDRVNGR</sequence>
<dbReference type="Gene3D" id="3.40.50.150">
    <property type="entry name" value="Vaccinia Virus protein VP39"/>
    <property type="match status" value="1"/>
</dbReference>
<evidence type="ECO:0000256" key="1">
    <source>
        <dbReference type="ARBA" id="ARBA00022603"/>
    </source>
</evidence>
<dbReference type="AlphaFoldDB" id="E5BGE2"/>
<dbReference type="PANTHER" id="PTHR47313:SF1">
    <property type="entry name" value="RIBOSOMAL RNA LARGE SUBUNIT METHYLTRANSFERASE K_L"/>
    <property type="match status" value="1"/>
</dbReference>
<dbReference type="Pfam" id="PF02926">
    <property type="entry name" value="THUMP"/>
    <property type="match status" value="1"/>
</dbReference>
<reference evidence="4 5" key="1">
    <citation type="submission" date="2009-02" db="EMBL/GenBank/DDBJ databases">
        <title>The Genome Sequence of Fusobacterium sp. 3_1_5R.</title>
        <authorList>
            <consortium name="The Broad Institute Genome Sequencing Platform"/>
            <person name="Ward D."/>
            <person name="Young S.K."/>
            <person name="Kodira C.D."/>
            <person name="Zeng Q."/>
            <person name="Koehrsen M."/>
            <person name="Alvarado L."/>
            <person name="Berlin A."/>
            <person name="Borenstein D."/>
            <person name="Chen Z."/>
            <person name="Engels R."/>
            <person name="Freedman E."/>
            <person name="Gellesch M."/>
            <person name="Goldberg J."/>
            <person name="Griggs A."/>
            <person name="Gujja S."/>
            <person name="Heiman D."/>
            <person name="Hepburn T."/>
            <person name="Howarth C."/>
            <person name="Jen D."/>
            <person name="Larson L."/>
            <person name="Lewis B."/>
            <person name="Mehta T."/>
            <person name="Park D."/>
            <person name="Pearson M."/>
            <person name="Roberts A."/>
            <person name="Saif S."/>
            <person name="Shea T."/>
            <person name="Shenoy N."/>
            <person name="Sisk P."/>
            <person name="Stolte C."/>
            <person name="Sykes S."/>
            <person name="Walk T."/>
            <person name="White J."/>
            <person name="Yandava C."/>
            <person name="Allen-Vercoe E."/>
            <person name="Strauss J."/>
            <person name="Ambrose C."/>
            <person name="Lander E."/>
            <person name="Nusbaum C."/>
            <person name="Galagan J."/>
            <person name="Birren B."/>
        </authorList>
    </citation>
    <scope>NUCLEOTIDE SEQUENCE [LARGE SCALE GENOMIC DNA]</scope>
    <source>
        <strain evidence="4 5">3_1_5R</strain>
    </source>
</reference>
<dbReference type="PROSITE" id="PS01261">
    <property type="entry name" value="UPF0020"/>
    <property type="match status" value="1"/>
</dbReference>
<dbReference type="GO" id="GO:0070043">
    <property type="term" value="F:rRNA (guanine-N7-)-methyltransferase activity"/>
    <property type="evidence" value="ECO:0007669"/>
    <property type="project" value="TreeGrafter"/>
</dbReference>